<keyword evidence="4 7" id="KW-0697">Rotamase</keyword>
<dbReference type="Gene3D" id="3.10.50.40">
    <property type="match status" value="2"/>
</dbReference>
<dbReference type="InterPro" id="IPR000297">
    <property type="entry name" value="PPIase_PpiC"/>
</dbReference>
<dbReference type="GO" id="GO:0042277">
    <property type="term" value="F:peptide binding"/>
    <property type="evidence" value="ECO:0007669"/>
    <property type="project" value="InterPro"/>
</dbReference>
<evidence type="ECO:0000256" key="2">
    <source>
        <dbReference type="ARBA" id="ARBA00022737"/>
    </source>
</evidence>
<feature type="domain" description="PpiC" evidence="8">
    <location>
        <begin position="183"/>
        <end position="291"/>
    </location>
</feature>
<dbReference type="InterPro" id="IPR015391">
    <property type="entry name" value="SurA_N"/>
</dbReference>
<dbReference type="AlphaFoldDB" id="A0A1E8CMD4"/>
<dbReference type="InterPro" id="IPR023034">
    <property type="entry name" value="PPIase_SurA"/>
</dbReference>
<dbReference type="Pfam" id="PF00639">
    <property type="entry name" value="Rotamase"/>
    <property type="match status" value="2"/>
</dbReference>
<evidence type="ECO:0000256" key="7">
    <source>
        <dbReference type="HAMAP-Rule" id="MF_01183"/>
    </source>
</evidence>
<evidence type="ECO:0000259" key="8">
    <source>
        <dbReference type="PROSITE" id="PS50198"/>
    </source>
</evidence>
<evidence type="ECO:0000256" key="6">
    <source>
        <dbReference type="ARBA" id="ARBA00023235"/>
    </source>
</evidence>
<reference evidence="10" key="1">
    <citation type="submission" date="2016-07" db="EMBL/GenBank/DDBJ databases">
        <authorList>
            <person name="Florea S."/>
            <person name="Webb J.S."/>
            <person name="Jaromczyk J."/>
            <person name="Schardl C.L."/>
        </authorList>
    </citation>
    <scope>NUCLEOTIDE SEQUENCE [LARGE SCALE GENOMIC DNA]</scope>
    <source>
        <strain evidence="10">KCTC 42131</strain>
    </source>
</reference>
<dbReference type="SUPFAM" id="SSF54534">
    <property type="entry name" value="FKBP-like"/>
    <property type="match status" value="2"/>
</dbReference>
<comment type="catalytic activity">
    <reaction evidence="7">
        <text>[protein]-peptidylproline (omega=180) = [protein]-peptidylproline (omega=0)</text>
        <dbReference type="Rhea" id="RHEA:16237"/>
        <dbReference type="Rhea" id="RHEA-COMP:10747"/>
        <dbReference type="Rhea" id="RHEA-COMP:10748"/>
        <dbReference type="ChEBI" id="CHEBI:83833"/>
        <dbReference type="ChEBI" id="CHEBI:83834"/>
        <dbReference type="EC" id="5.2.1.8"/>
    </reaction>
</comment>
<feature type="signal peptide" evidence="7">
    <location>
        <begin position="1"/>
        <end position="32"/>
    </location>
</feature>
<dbReference type="EMBL" id="MASR01000001">
    <property type="protein sequence ID" value="OFE13600.1"/>
    <property type="molecule type" value="Genomic_DNA"/>
</dbReference>
<keyword evidence="6 7" id="KW-0413">Isomerase</keyword>
<comment type="domain">
    <text evidence="7">The PPIase activity resides only in the second parvulin domain. The N-terminal region and the C-terminal tail are necessary and sufficient for the chaperone activity of SurA. The PPIase activity is dispensable for SurA to function as a chaperone. The N-terminal region and the C-terminal tail are also required for porin recognition.</text>
</comment>
<dbReference type="Proteomes" id="UP000175669">
    <property type="component" value="Unassembled WGS sequence"/>
</dbReference>
<feature type="domain" description="PpiC" evidence="8">
    <location>
        <begin position="300"/>
        <end position="399"/>
    </location>
</feature>
<evidence type="ECO:0000256" key="3">
    <source>
        <dbReference type="ARBA" id="ARBA00022764"/>
    </source>
</evidence>
<name>A0A1E8CMD4_9GAMM</name>
<keyword evidence="5 7" id="KW-0143">Chaperone</keyword>
<keyword evidence="1 7" id="KW-0732">Signal</keyword>
<dbReference type="Gene3D" id="1.10.4030.10">
    <property type="entry name" value="Porin chaperone SurA, peptide-binding domain"/>
    <property type="match status" value="1"/>
</dbReference>
<dbReference type="PANTHER" id="PTHR47637">
    <property type="entry name" value="CHAPERONE SURA"/>
    <property type="match status" value="1"/>
</dbReference>
<dbReference type="InterPro" id="IPR050280">
    <property type="entry name" value="OMP_Chaperone_SurA"/>
</dbReference>
<evidence type="ECO:0000256" key="4">
    <source>
        <dbReference type="ARBA" id="ARBA00023110"/>
    </source>
</evidence>
<dbReference type="Pfam" id="PF09312">
    <property type="entry name" value="SurA_N"/>
    <property type="match status" value="1"/>
</dbReference>
<comment type="subcellular location">
    <subcellularLocation>
        <location evidence="7">Periplasm</location>
    </subcellularLocation>
    <text evidence="7">Is capable of associating with the outer membrane.</text>
</comment>
<evidence type="ECO:0000256" key="5">
    <source>
        <dbReference type="ARBA" id="ARBA00023186"/>
    </source>
</evidence>
<evidence type="ECO:0000313" key="9">
    <source>
        <dbReference type="EMBL" id="OFE13600.1"/>
    </source>
</evidence>
<dbReference type="GO" id="GO:0006457">
    <property type="term" value="P:protein folding"/>
    <property type="evidence" value="ECO:0007669"/>
    <property type="project" value="UniProtKB-UniRule"/>
</dbReference>
<dbReference type="InterPro" id="IPR027304">
    <property type="entry name" value="Trigger_fact/SurA_dom_sf"/>
</dbReference>
<protein>
    <recommendedName>
        <fullName evidence="7">Chaperone SurA</fullName>
    </recommendedName>
    <alternativeName>
        <fullName evidence="7">Peptidyl-prolyl cis-trans isomerase SurA</fullName>
        <shortName evidence="7">PPIase SurA</shortName>
        <ecNumber evidence="7">5.2.1.8</ecNumber>
    </alternativeName>
    <alternativeName>
        <fullName evidence="7">Rotamase SurA</fullName>
    </alternativeName>
</protein>
<dbReference type="GO" id="GO:0003755">
    <property type="term" value="F:peptidyl-prolyl cis-trans isomerase activity"/>
    <property type="evidence" value="ECO:0007669"/>
    <property type="project" value="UniProtKB-UniRule"/>
</dbReference>
<dbReference type="GO" id="GO:0030288">
    <property type="term" value="C:outer membrane-bounded periplasmic space"/>
    <property type="evidence" value="ECO:0007669"/>
    <property type="project" value="InterPro"/>
</dbReference>
<evidence type="ECO:0000256" key="1">
    <source>
        <dbReference type="ARBA" id="ARBA00022729"/>
    </source>
</evidence>
<accession>A0A1E8CMD4</accession>
<dbReference type="STRING" id="1524254.PHACT_11020"/>
<dbReference type="GO" id="GO:0050821">
    <property type="term" value="P:protein stabilization"/>
    <property type="evidence" value="ECO:0007669"/>
    <property type="project" value="InterPro"/>
</dbReference>
<keyword evidence="10" id="KW-1185">Reference proteome</keyword>
<dbReference type="GO" id="GO:0043165">
    <property type="term" value="P:Gram-negative-bacterium-type cell outer membrane assembly"/>
    <property type="evidence" value="ECO:0007669"/>
    <property type="project" value="InterPro"/>
</dbReference>
<dbReference type="OrthoDB" id="14196at2"/>
<organism evidence="9 10">
    <name type="scientific">Pseudohongiella acticola</name>
    <dbReference type="NCBI Taxonomy" id="1524254"/>
    <lineage>
        <taxon>Bacteria</taxon>
        <taxon>Pseudomonadati</taxon>
        <taxon>Pseudomonadota</taxon>
        <taxon>Gammaproteobacteria</taxon>
        <taxon>Pseudomonadales</taxon>
        <taxon>Pseudohongiellaceae</taxon>
        <taxon>Pseudohongiella</taxon>
    </lineage>
</organism>
<keyword evidence="3 7" id="KW-0574">Periplasm</keyword>
<evidence type="ECO:0000313" key="10">
    <source>
        <dbReference type="Proteomes" id="UP000175669"/>
    </source>
</evidence>
<sequence precursor="true">MNKYTRHILAASRTVSICAIATLAMLSGSVIAQERQVLDRVIALVDEGVILQSEYDARLQEILQRAEEMDMQLPPPAQLREQVMENLIIESLQLQLAERVGIRFDDDTLNRVMTDMARQNNMTFEQYVDALESQGVYLTTRERIRKELAVNEVQRGMVNRRINITDQEIGNYLNSESGRDAMAPDYLVDQILIPVLATDSPEVERAKEAFANDLRQQIGGGEDFADVRMQAQQAAAAGSARAFAVSGGELGWRKADRLPTLFADIVPDMTTGAVSEPIRSSNGFHLIKLSDVRGDSNRLVKQTEARHVLIAPNEIRTEDQARRLAQEVYERIDGGEDFNIVARQLSDDTQSVVAGGDLGWVSDGGMPPEFAEVVSELDIGELSEPFRTSFGWHVAEVTGRREQDLSREYRRQQATNALRERKFDVELENWMLEIRDEAYVKIIN</sequence>
<dbReference type="GO" id="GO:0051082">
    <property type="term" value="F:unfolded protein binding"/>
    <property type="evidence" value="ECO:0007669"/>
    <property type="project" value="UniProtKB-UniRule"/>
</dbReference>
<comment type="function">
    <text evidence="7">Chaperone involved in the correct folding and assembly of outer membrane proteins. Recognizes specific patterns of aromatic residues and the orientation of their side chains, which are found more frequently in integral outer membrane proteins. May act in both early periplasmic and late outer membrane-associated steps of protein maturation.</text>
</comment>
<dbReference type="PROSITE" id="PS50198">
    <property type="entry name" value="PPIC_PPIASE_2"/>
    <property type="match status" value="2"/>
</dbReference>
<gene>
    <name evidence="7" type="primary">surA</name>
    <name evidence="9" type="ORF">PHACT_11020</name>
</gene>
<dbReference type="SUPFAM" id="SSF109998">
    <property type="entry name" value="Triger factor/SurA peptide-binding domain-like"/>
    <property type="match status" value="1"/>
</dbReference>
<dbReference type="HAMAP" id="MF_01183">
    <property type="entry name" value="Chaperone_SurA"/>
    <property type="match status" value="1"/>
</dbReference>
<dbReference type="InterPro" id="IPR046357">
    <property type="entry name" value="PPIase_dom_sf"/>
</dbReference>
<comment type="caution">
    <text evidence="9">The sequence shown here is derived from an EMBL/GenBank/DDBJ whole genome shotgun (WGS) entry which is preliminary data.</text>
</comment>
<keyword evidence="2 7" id="KW-0677">Repeat</keyword>
<proteinExistence type="inferred from homology"/>
<dbReference type="PANTHER" id="PTHR47637:SF1">
    <property type="entry name" value="CHAPERONE SURA"/>
    <property type="match status" value="1"/>
</dbReference>
<feature type="chain" id="PRO_5009355107" description="Chaperone SurA" evidence="7">
    <location>
        <begin position="33"/>
        <end position="444"/>
    </location>
</feature>
<dbReference type="EC" id="5.2.1.8" evidence="7"/>
<dbReference type="RefSeq" id="WP_070117817.1">
    <property type="nucleotide sequence ID" value="NZ_MASR01000001.1"/>
</dbReference>